<evidence type="ECO:0000313" key="3">
    <source>
        <dbReference type="Proteomes" id="UP000039865"/>
    </source>
</evidence>
<evidence type="ECO:0000313" key="2">
    <source>
        <dbReference type="EMBL" id="CDW74269.1"/>
    </source>
</evidence>
<dbReference type="EMBL" id="CCKQ01003157">
    <property type="protein sequence ID" value="CDW74269.1"/>
    <property type="molecule type" value="Genomic_DNA"/>
</dbReference>
<name>A0A077ZWP5_STYLE</name>
<gene>
    <name evidence="2" type="primary">Contig4755.g5078</name>
    <name evidence="2" type="ORF">STYLEM_3263</name>
</gene>
<keyword evidence="3" id="KW-1185">Reference proteome</keyword>
<dbReference type="SUPFAM" id="SSF55785">
    <property type="entry name" value="PYP-like sensor domain (PAS domain)"/>
    <property type="match status" value="1"/>
</dbReference>
<protein>
    <recommendedName>
        <fullName evidence="1">PAS domain-containing protein</fullName>
    </recommendedName>
</protein>
<dbReference type="InterPro" id="IPR035965">
    <property type="entry name" value="PAS-like_dom_sf"/>
</dbReference>
<dbReference type="InParanoid" id="A0A077ZWP5"/>
<dbReference type="InterPro" id="IPR000014">
    <property type="entry name" value="PAS"/>
</dbReference>
<dbReference type="PANTHER" id="PTHR31600">
    <property type="entry name" value="TINY MACROCYSTS PROTEIN B-RELATED"/>
    <property type="match status" value="1"/>
</dbReference>
<proteinExistence type="predicted"/>
<sequence length="484" mass="56293">MFAFEQAHNCFLAINLLRSFDSRSFSTLEKINYKINEAYQIYLILKVIQDRRKYQNGYKHKQYGVVLDEQQILKGSYQNGSIPDYIGEDNIEPDHFIQDVMEFWRSFLGNNHKLDVKSIKEKSDKVAERVLQVQQLFQKINLISKYADQKLYHCYALVQKLLINDIQSYELYMNKMKSLINMQLLFKNNNKQFYSDTDLGVVLVNSFSPDFGKIISANQILMKVLGFTPADLKHARISAIQPKIVKENHVKFVNRFVQTGDSNLIHSNSNLFAIHKNGYAAPYQINVLCHYSLKHGHTLIVFVSPIFEIQLQKNGPKMSPYDLMYFLTDKNGVIQEVSEKVYQILGITPKHLNTYEVNGEEGDYLNISDIIPDLTLKNLENNVDSEQKDKSNVFEFYFNLDLEVMNNLKYQNQKDFAKSRKIKALAVMFQEIFSLGICQMNIIAVQLFVCNNDHNKFCKFISNQKNFRQSVSSNKNFDAQLLKD</sequence>
<accession>A0A077ZWP5</accession>
<evidence type="ECO:0000259" key="1">
    <source>
        <dbReference type="Pfam" id="PF13426"/>
    </source>
</evidence>
<dbReference type="AlphaFoldDB" id="A0A077ZWP5"/>
<reference evidence="2 3" key="1">
    <citation type="submission" date="2014-06" db="EMBL/GenBank/DDBJ databases">
        <authorList>
            <person name="Swart Estienne"/>
        </authorList>
    </citation>
    <scope>NUCLEOTIDE SEQUENCE [LARGE SCALE GENOMIC DNA]</scope>
    <source>
        <strain evidence="2 3">130c</strain>
    </source>
</reference>
<dbReference type="Pfam" id="PF13426">
    <property type="entry name" value="PAS_9"/>
    <property type="match status" value="1"/>
</dbReference>
<dbReference type="OrthoDB" id="299008at2759"/>
<feature type="domain" description="PAS" evidence="1">
    <location>
        <begin position="208"/>
        <end position="287"/>
    </location>
</feature>
<dbReference type="InterPro" id="IPR052994">
    <property type="entry name" value="Tiny_macrocysts_regulators"/>
</dbReference>
<dbReference type="Gene3D" id="3.30.450.20">
    <property type="entry name" value="PAS domain"/>
    <property type="match status" value="1"/>
</dbReference>
<organism evidence="2 3">
    <name type="scientific">Stylonychia lemnae</name>
    <name type="common">Ciliate</name>
    <dbReference type="NCBI Taxonomy" id="5949"/>
    <lineage>
        <taxon>Eukaryota</taxon>
        <taxon>Sar</taxon>
        <taxon>Alveolata</taxon>
        <taxon>Ciliophora</taxon>
        <taxon>Intramacronucleata</taxon>
        <taxon>Spirotrichea</taxon>
        <taxon>Stichotrichia</taxon>
        <taxon>Sporadotrichida</taxon>
        <taxon>Oxytrichidae</taxon>
        <taxon>Stylonychinae</taxon>
        <taxon>Stylonychia</taxon>
    </lineage>
</organism>
<dbReference type="PANTHER" id="PTHR31600:SF2">
    <property type="entry name" value="GAMETE ENRICHED GENE 10 PROTEIN-RELATED"/>
    <property type="match status" value="1"/>
</dbReference>
<dbReference type="Proteomes" id="UP000039865">
    <property type="component" value="Unassembled WGS sequence"/>
</dbReference>